<evidence type="ECO:0000313" key="1">
    <source>
        <dbReference type="EMBL" id="MCW4472825.1"/>
    </source>
</evidence>
<dbReference type="InterPro" id="IPR011989">
    <property type="entry name" value="ARM-like"/>
</dbReference>
<keyword evidence="2" id="KW-1185">Reference proteome</keyword>
<gene>
    <name evidence="1" type="ORF">OK345_09940</name>
</gene>
<evidence type="ECO:0008006" key="3">
    <source>
        <dbReference type="Google" id="ProtNLM"/>
    </source>
</evidence>
<dbReference type="InterPro" id="IPR016024">
    <property type="entry name" value="ARM-type_fold"/>
</dbReference>
<name>A0ABT3JWJ8_9XANT</name>
<dbReference type="SUPFAM" id="SSF48371">
    <property type="entry name" value="ARM repeat"/>
    <property type="match status" value="1"/>
</dbReference>
<sequence>MAFSISPSDKRDIAKTLGRRHKEFSWSEDFFANLIERNEAKMDVYWSVMALRDCGTARSIPSLKALATHPSQDIKATAMLTIARISRSAETEYYAMKLLDPSYRAKSYALWAIAAYGDERATDAVHQYVKKNHRKLAEPSIDARETYDIISYFYRTLGAAKAAQLFAGDYVSIRTSLAKSLSRLPAINRDRFAARYPEIDISLASSDA</sequence>
<organism evidence="1 2">
    <name type="scientific">Xanthomonas chitinilytica</name>
    <dbReference type="NCBI Taxonomy" id="2989819"/>
    <lineage>
        <taxon>Bacteria</taxon>
        <taxon>Pseudomonadati</taxon>
        <taxon>Pseudomonadota</taxon>
        <taxon>Gammaproteobacteria</taxon>
        <taxon>Lysobacterales</taxon>
        <taxon>Lysobacteraceae</taxon>
        <taxon>Xanthomonas</taxon>
    </lineage>
</organism>
<reference evidence="1 2" key="1">
    <citation type="submission" date="2022-10" db="EMBL/GenBank/DDBJ databases">
        <title>Xanthomonas sp. H13-6.</title>
        <authorList>
            <person name="Liu X."/>
            <person name="Deng Z."/>
            <person name="Jiang Y."/>
            <person name="Yu T."/>
            <person name="Ai J."/>
        </authorList>
    </citation>
    <scope>NUCLEOTIDE SEQUENCE [LARGE SCALE GENOMIC DNA]</scope>
    <source>
        <strain evidence="1 2">H13-6</strain>
    </source>
</reference>
<dbReference type="Proteomes" id="UP001209922">
    <property type="component" value="Unassembled WGS sequence"/>
</dbReference>
<protein>
    <recommendedName>
        <fullName evidence="3">HEAT repeat domain-containing protein</fullName>
    </recommendedName>
</protein>
<comment type="caution">
    <text evidence="1">The sequence shown here is derived from an EMBL/GenBank/DDBJ whole genome shotgun (WGS) entry which is preliminary data.</text>
</comment>
<dbReference type="RefSeq" id="WP_156810419.1">
    <property type="nucleotide sequence ID" value="NZ_JAPCHY010000008.1"/>
</dbReference>
<proteinExistence type="predicted"/>
<accession>A0ABT3JWJ8</accession>
<evidence type="ECO:0000313" key="2">
    <source>
        <dbReference type="Proteomes" id="UP001209922"/>
    </source>
</evidence>
<dbReference type="EMBL" id="JAPCHY010000008">
    <property type="protein sequence ID" value="MCW4472825.1"/>
    <property type="molecule type" value="Genomic_DNA"/>
</dbReference>
<dbReference type="Gene3D" id="1.25.10.10">
    <property type="entry name" value="Leucine-rich Repeat Variant"/>
    <property type="match status" value="1"/>
</dbReference>